<feature type="transmembrane region" description="Helical" evidence="5">
    <location>
        <begin position="767"/>
        <end position="786"/>
    </location>
</feature>
<dbReference type="InterPro" id="IPR005828">
    <property type="entry name" value="MFS_sugar_transport-like"/>
</dbReference>
<dbReference type="GO" id="GO:0016020">
    <property type="term" value="C:membrane"/>
    <property type="evidence" value="ECO:0007669"/>
    <property type="project" value="UniProtKB-SubCell"/>
</dbReference>
<accession>A0A0V0QUS6</accession>
<evidence type="ECO:0000256" key="1">
    <source>
        <dbReference type="ARBA" id="ARBA00004141"/>
    </source>
</evidence>
<dbReference type="InterPro" id="IPR020846">
    <property type="entry name" value="MFS_dom"/>
</dbReference>
<dbReference type="InterPro" id="IPR036259">
    <property type="entry name" value="MFS_trans_sf"/>
</dbReference>
<feature type="transmembrane region" description="Helical" evidence="5">
    <location>
        <begin position="217"/>
        <end position="236"/>
    </location>
</feature>
<evidence type="ECO:0000256" key="2">
    <source>
        <dbReference type="ARBA" id="ARBA00022692"/>
    </source>
</evidence>
<protein>
    <submittedName>
        <fullName evidence="7">Major facilitator superfamily domain, general substrate transporter</fullName>
    </submittedName>
</protein>
<organism evidence="7 8">
    <name type="scientific">Pseudocohnilembus persalinus</name>
    <name type="common">Ciliate</name>
    <dbReference type="NCBI Taxonomy" id="266149"/>
    <lineage>
        <taxon>Eukaryota</taxon>
        <taxon>Sar</taxon>
        <taxon>Alveolata</taxon>
        <taxon>Ciliophora</taxon>
        <taxon>Intramacronucleata</taxon>
        <taxon>Oligohymenophorea</taxon>
        <taxon>Scuticociliatia</taxon>
        <taxon>Philasterida</taxon>
        <taxon>Pseudocohnilembidae</taxon>
        <taxon>Pseudocohnilembus</taxon>
    </lineage>
</organism>
<feature type="transmembrane region" description="Helical" evidence="5">
    <location>
        <begin position="357"/>
        <end position="378"/>
    </location>
</feature>
<evidence type="ECO:0000259" key="6">
    <source>
        <dbReference type="PROSITE" id="PS50850"/>
    </source>
</evidence>
<dbReference type="Gene3D" id="1.20.1250.20">
    <property type="entry name" value="MFS general substrate transporter like domains"/>
    <property type="match status" value="1"/>
</dbReference>
<evidence type="ECO:0000313" key="8">
    <source>
        <dbReference type="Proteomes" id="UP000054937"/>
    </source>
</evidence>
<feature type="transmembrane region" description="Helical" evidence="5">
    <location>
        <begin position="734"/>
        <end position="755"/>
    </location>
</feature>
<feature type="transmembrane region" description="Helical" evidence="5">
    <location>
        <begin position="453"/>
        <end position="470"/>
    </location>
</feature>
<feature type="transmembrane region" description="Helical" evidence="5">
    <location>
        <begin position="642"/>
        <end position="663"/>
    </location>
</feature>
<keyword evidence="8" id="KW-1185">Reference proteome</keyword>
<dbReference type="PANTHER" id="PTHR24064">
    <property type="entry name" value="SOLUTE CARRIER FAMILY 22 MEMBER"/>
    <property type="match status" value="1"/>
</dbReference>
<dbReference type="EMBL" id="LDAU01000102">
    <property type="protein sequence ID" value="KRX05972.1"/>
    <property type="molecule type" value="Genomic_DNA"/>
</dbReference>
<dbReference type="InParanoid" id="A0A0V0QUS6"/>
<feature type="transmembrane region" description="Helical" evidence="5">
    <location>
        <begin position="506"/>
        <end position="523"/>
    </location>
</feature>
<proteinExistence type="predicted"/>
<feature type="transmembrane region" description="Helical" evidence="5">
    <location>
        <begin position="23"/>
        <end position="43"/>
    </location>
</feature>
<feature type="transmembrane region" description="Helical" evidence="5">
    <location>
        <begin position="477"/>
        <end position="500"/>
    </location>
</feature>
<dbReference type="SUPFAM" id="SSF103473">
    <property type="entry name" value="MFS general substrate transporter"/>
    <property type="match status" value="1"/>
</dbReference>
<feature type="transmembrane region" description="Helical" evidence="5">
    <location>
        <begin position="561"/>
        <end position="583"/>
    </location>
</feature>
<feature type="domain" description="Major facilitator superfamily (MFS) profile" evidence="6">
    <location>
        <begin position="367"/>
        <end position="819"/>
    </location>
</feature>
<name>A0A0V0QUS6_PSEPJ</name>
<evidence type="ECO:0000256" key="5">
    <source>
        <dbReference type="SAM" id="Phobius"/>
    </source>
</evidence>
<feature type="transmembrane region" description="Helical" evidence="5">
    <location>
        <begin position="703"/>
        <end position="722"/>
    </location>
</feature>
<feature type="transmembrane region" description="Helical" evidence="5">
    <location>
        <begin position="145"/>
        <end position="165"/>
    </location>
</feature>
<feature type="transmembrane region" description="Helical" evidence="5">
    <location>
        <begin position="248"/>
        <end position="272"/>
    </location>
</feature>
<reference evidence="7 8" key="1">
    <citation type="journal article" date="2015" name="Sci. Rep.">
        <title>Genome of the facultative scuticociliatosis pathogen Pseudocohnilembus persalinus provides insight into its virulence through horizontal gene transfer.</title>
        <authorList>
            <person name="Xiong J."/>
            <person name="Wang G."/>
            <person name="Cheng J."/>
            <person name="Tian M."/>
            <person name="Pan X."/>
            <person name="Warren A."/>
            <person name="Jiang C."/>
            <person name="Yuan D."/>
            <person name="Miao W."/>
        </authorList>
    </citation>
    <scope>NUCLEOTIDE SEQUENCE [LARGE SCALE GENOMIC DNA]</scope>
    <source>
        <strain evidence="7">36N120E</strain>
    </source>
</reference>
<feature type="transmembrane region" description="Helical" evidence="5">
    <location>
        <begin position="185"/>
        <end position="205"/>
    </location>
</feature>
<feature type="transmembrane region" description="Helical" evidence="5">
    <location>
        <begin position="535"/>
        <end position="555"/>
    </location>
</feature>
<feature type="transmembrane region" description="Helical" evidence="5">
    <location>
        <begin position="675"/>
        <end position="696"/>
    </location>
</feature>
<feature type="transmembrane region" description="Helical" evidence="5">
    <location>
        <begin position="49"/>
        <end position="67"/>
    </location>
</feature>
<comment type="caution">
    <text evidence="7">The sequence shown here is derived from an EMBL/GenBank/DDBJ whole genome shotgun (WGS) entry which is preliminary data.</text>
</comment>
<comment type="subcellular location">
    <subcellularLocation>
        <location evidence="1">Membrane</location>
        <topology evidence="1">Multi-pass membrane protein</topology>
    </subcellularLocation>
</comment>
<feature type="transmembrane region" description="Helical" evidence="5">
    <location>
        <begin position="792"/>
        <end position="814"/>
    </location>
</feature>
<dbReference type="GO" id="GO:0022857">
    <property type="term" value="F:transmembrane transporter activity"/>
    <property type="evidence" value="ECO:0007669"/>
    <property type="project" value="InterPro"/>
</dbReference>
<evidence type="ECO:0000256" key="3">
    <source>
        <dbReference type="ARBA" id="ARBA00022989"/>
    </source>
</evidence>
<dbReference type="OrthoDB" id="290260at2759"/>
<dbReference type="AlphaFoldDB" id="A0A0V0QUS6"/>
<sequence>MYTLIVEYIQNFKLNLEKRHPNTFPFILMLFSTLSITCSQTFLKLMHEIPAYQLVMYRGLMLLIINYPQLKQSQHCVYTRKPIYKLIMYRSLCASASLMMGFQSLQILKIQEQQTIWLMNPIWSLFLSKILGLDQGKQIFTIKRFILILINFLGMILIINPSLLLGSSMLQEEVYSQYETPSQRYLGIGLAFMGSITFAFTSCLTSKIKNQTGPPVLLQYFYFAGVVLGGLAMLVFGMNTEGLFTPKYFVYLILVAIFSYIAQFLFCEALMLKSAGELMPIQYCQIIAHKQKEDEISMQEQDNQRLLNSEDRNSGSFHGNKHVIKRLSVKQSVAAQMDFDSALEKVGAQHWYQKRAFIFFAFQWFIAANILLCGSFMFPSVEKYMCENGEWSDDKNYDKCKKYSCGLNLNTDENSENYYKNYLEFATGNDHYSFTEYQGLYCDKQYLNTVIQSIPYLGSFLGFLLFPMIADNKGRKLGLILSWVTCTAGCLIMVCSWTYWPMLLGYFLSGFGCNPAITLHYSFFNEHSTGKLREYTAIGVQFAYGVGELFMVLQVYLIHDWRLVCVFMLFIPALLLNSTYLFVYESPKYVYEKSTELAFSILNKIARVNKKEEIKLNALQSMIKQKNEKTYSIIDLFRFKSLRIQTICACIIFFAIQAVYYGISFSMDSIGYDIYTNTLIIAVAETLAYGITDIFIPKLRRKTTVMIGFGIDVLFSLSFLFLTGSSSGEKTAQLIITALMRFNIAFVWTVVYVFLSELYPTTVRSLAMGFTSLAGTIGSFGAPYLVQLCSAIHIQPMIALGIIAAIGILNVIPLNETYGQPLKQQIDELNVGEDKLMVEYEEEELLQDDLLVKE</sequence>
<evidence type="ECO:0000313" key="7">
    <source>
        <dbReference type="EMBL" id="KRX05972.1"/>
    </source>
</evidence>
<gene>
    <name evidence="7" type="ORF">PPERSA_01050</name>
</gene>
<dbReference type="Pfam" id="PF00083">
    <property type="entry name" value="Sugar_tr"/>
    <property type="match status" value="1"/>
</dbReference>
<keyword evidence="2 5" id="KW-0812">Transmembrane</keyword>
<dbReference type="PROSITE" id="PS50850">
    <property type="entry name" value="MFS"/>
    <property type="match status" value="1"/>
</dbReference>
<dbReference type="Proteomes" id="UP000054937">
    <property type="component" value="Unassembled WGS sequence"/>
</dbReference>
<keyword evidence="4 5" id="KW-0472">Membrane</keyword>
<evidence type="ECO:0000256" key="4">
    <source>
        <dbReference type="ARBA" id="ARBA00023136"/>
    </source>
</evidence>
<keyword evidence="3 5" id="KW-1133">Transmembrane helix</keyword>